<accession>A0A850QRW1</accession>
<name>A0A850QRW1_PHODD</name>
<dbReference type="AlphaFoldDB" id="A0A850QRW1"/>
<comment type="caution">
    <text evidence="1">The sequence shown here is derived from an EMBL/GenBank/DDBJ whole genome shotgun (WGS) entry which is preliminary data.</text>
</comment>
<evidence type="ECO:0008006" key="3">
    <source>
        <dbReference type="Google" id="ProtNLM"/>
    </source>
</evidence>
<gene>
    <name evidence="1" type="ORF">HWA77_02750</name>
</gene>
<evidence type="ECO:0000313" key="2">
    <source>
        <dbReference type="Proteomes" id="UP000533429"/>
    </source>
</evidence>
<sequence>DAFAFIEQIPFNETRNYVQNILMFDIFYGDQLGQKTSLLRPNELKARY</sequence>
<organism evidence="1 2">
    <name type="scientific">Photobacterium damselae subsp. damselae</name>
    <name type="common">Listonella damsela</name>
    <dbReference type="NCBI Taxonomy" id="85581"/>
    <lineage>
        <taxon>Bacteria</taxon>
        <taxon>Pseudomonadati</taxon>
        <taxon>Pseudomonadota</taxon>
        <taxon>Gammaproteobacteria</taxon>
        <taxon>Vibrionales</taxon>
        <taxon>Vibrionaceae</taxon>
        <taxon>Photobacterium</taxon>
    </lineage>
</organism>
<protein>
    <recommendedName>
        <fullName evidence="3">Lytic murein transglycosylase</fullName>
    </recommendedName>
</protein>
<dbReference type="SUPFAM" id="SSF53955">
    <property type="entry name" value="Lysozyme-like"/>
    <property type="match status" value="1"/>
</dbReference>
<evidence type="ECO:0000313" key="1">
    <source>
        <dbReference type="EMBL" id="NVO99127.1"/>
    </source>
</evidence>
<dbReference type="InterPro" id="IPR023346">
    <property type="entry name" value="Lysozyme-like_dom_sf"/>
</dbReference>
<dbReference type="EMBL" id="JABXOR010000172">
    <property type="protein sequence ID" value="NVO99127.1"/>
    <property type="molecule type" value="Genomic_DNA"/>
</dbReference>
<feature type="non-terminal residue" evidence="1">
    <location>
        <position position="1"/>
    </location>
</feature>
<dbReference type="Proteomes" id="UP000533429">
    <property type="component" value="Unassembled WGS sequence"/>
</dbReference>
<reference evidence="1 2" key="1">
    <citation type="submission" date="2020-06" db="EMBL/GenBank/DDBJ databases">
        <title>Photobacterium damselae subsp. damselae comparative genomics.</title>
        <authorList>
            <person name="Osorio C.R."/>
        </authorList>
    </citation>
    <scope>NUCLEOTIDE SEQUENCE [LARGE SCALE GENOMIC DNA]</scope>
    <source>
        <strain evidence="1 2">TW250/03</strain>
    </source>
</reference>
<proteinExistence type="predicted"/>